<keyword evidence="2" id="KW-1185">Reference proteome</keyword>
<organism evidence="1 2">
    <name type="scientific">Acetobacter aceti</name>
    <dbReference type="NCBI Taxonomy" id="435"/>
    <lineage>
        <taxon>Bacteria</taxon>
        <taxon>Pseudomonadati</taxon>
        <taxon>Pseudomonadota</taxon>
        <taxon>Alphaproteobacteria</taxon>
        <taxon>Acetobacterales</taxon>
        <taxon>Acetobacteraceae</taxon>
        <taxon>Acetobacter</taxon>
        <taxon>Acetobacter subgen. Acetobacter</taxon>
    </lineage>
</organism>
<protein>
    <recommendedName>
        <fullName evidence="3">Nucleotidyltransferase</fullName>
    </recommendedName>
</protein>
<dbReference type="Pfam" id="PF10127">
    <property type="entry name" value="RlaP"/>
    <property type="match status" value="1"/>
</dbReference>
<dbReference type="EMBL" id="CP014692">
    <property type="protein sequence ID" value="AQS84092.1"/>
    <property type="molecule type" value="Genomic_DNA"/>
</dbReference>
<dbReference type="PANTHER" id="PTHR34817:SF2">
    <property type="entry name" value="NUCLEOTIDYLTRANSFERASE"/>
    <property type="match status" value="1"/>
</dbReference>
<dbReference type="Proteomes" id="UP000188937">
    <property type="component" value="Chromosome"/>
</dbReference>
<sequence>MLLDSLPHLDPVIRKEIDLKLSGIEREHAVRILFAVESGSRAWGFPSPDSDYDVRFVYVHEEGWYLSLTPGRDVIEQPVTEIWDINGWDIRKALNLLLKPNPVLVEWLSSPVHYRWSDAADQLVKLGRRTGDSTAYLHHYLRLGSQQKHLAEIAYAKTGVTHYKRLFYALRPAMAIRWIRTRPGIVPPMNFQKLCAGGGLTVGEKREIVRLLALKMKAEENALGPSVLILDSLIEAEFEWARKQASVLPAADLQAEAEMLFRAIVRGAVS</sequence>
<evidence type="ECO:0000313" key="2">
    <source>
        <dbReference type="Proteomes" id="UP000188937"/>
    </source>
</evidence>
<gene>
    <name evidence="1" type="ORF">A0U92_04155</name>
</gene>
<dbReference type="PANTHER" id="PTHR34817">
    <property type="entry name" value="NUCLEOTIDYLTRANSFERASE"/>
    <property type="match status" value="1"/>
</dbReference>
<dbReference type="OrthoDB" id="9796845at2"/>
<accession>A0A1U9KE87</accession>
<evidence type="ECO:0008006" key="3">
    <source>
        <dbReference type="Google" id="ProtNLM"/>
    </source>
</evidence>
<dbReference type="RefSeq" id="WP_077812130.1">
    <property type="nucleotide sequence ID" value="NZ_CP014692.1"/>
</dbReference>
<evidence type="ECO:0000313" key="1">
    <source>
        <dbReference type="EMBL" id="AQS84092.1"/>
    </source>
</evidence>
<dbReference type="KEGG" id="aace:A0U92_04155"/>
<dbReference type="AlphaFoldDB" id="A0A1U9KE87"/>
<proteinExistence type="predicted"/>
<name>A0A1U9KE87_ACEAC</name>
<reference evidence="1 2" key="1">
    <citation type="submission" date="2016-03" db="EMBL/GenBank/DDBJ databases">
        <title>Acetic acid bacteria sequencing.</title>
        <authorList>
            <person name="Brandt J."/>
            <person name="Jakob F."/>
            <person name="Vogel R.F."/>
        </authorList>
    </citation>
    <scope>NUCLEOTIDE SEQUENCE [LARGE SCALE GENOMIC DNA]</scope>
    <source>
        <strain evidence="1 2">TMW2.1153</strain>
    </source>
</reference>
<dbReference type="STRING" id="435.A0U92_04155"/>
<dbReference type="InterPro" id="IPR018775">
    <property type="entry name" value="RlaP"/>
</dbReference>